<dbReference type="PROSITE" id="PS50003">
    <property type="entry name" value="PH_DOMAIN"/>
    <property type="match status" value="1"/>
</dbReference>
<reference evidence="13" key="1">
    <citation type="journal article" date="2023" name="Mol. Biol. Evol.">
        <title>Third-Generation Sequencing Reveals the Adaptive Role of the Epigenome in Three Deep-Sea Polychaetes.</title>
        <authorList>
            <person name="Perez M."/>
            <person name="Aroh O."/>
            <person name="Sun Y."/>
            <person name="Lan Y."/>
            <person name="Juniper S.K."/>
            <person name="Young C.R."/>
            <person name="Angers B."/>
            <person name="Qian P.Y."/>
        </authorList>
    </citation>
    <scope>NUCLEOTIDE SEQUENCE</scope>
    <source>
        <strain evidence="13">R07B-5</strain>
    </source>
</reference>
<evidence type="ECO:0000256" key="2">
    <source>
        <dbReference type="ARBA" id="ARBA00015710"/>
    </source>
</evidence>
<feature type="domain" description="PH" evidence="11">
    <location>
        <begin position="1"/>
        <end position="89"/>
    </location>
</feature>
<keyword evidence="14" id="KW-1185">Reference proteome</keyword>
<keyword evidence="4" id="KW-0341">Growth regulation</keyword>
<evidence type="ECO:0000256" key="5">
    <source>
        <dbReference type="ARBA" id="ARBA00022737"/>
    </source>
</evidence>
<evidence type="ECO:0000256" key="7">
    <source>
        <dbReference type="ARBA" id="ARBA00022943"/>
    </source>
</evidence>
<keyword evidence="5" id="KW-0677">Repeat</keyword>
<dbReference type="InterPro" id="IPR011993">
    <property type="entry name" value="PH-like_dom_sf"/>
</dbReference>
<comment type="caution">
    <text evidence="13">The sequence shown here is derived from an EMBL/GenBank/DDBJ whole genome shotgun (WGS) entry which is preliminary data.</text>
</comment>
<feature type="compositionally biased region" description="Polar residues" evidence="10">
    <location>
        <begin position="236"/>
        <end position="253"/>
    </location>
</feature>
<evidence type="ECO:0000313" key="14">
    <source>
        <dbReference type="Proteomes" id="UP001209878"/>
    </source>
</evidence>
<keyword evidence="7" id="KW-0896">Oogenesis</keyword>
<evidence type="ECO:0000313" key="13">
    <source>
        <dbReference type="EMBL" id="KAK2187350.1"/>
    </source>
</evidence>
<feature type="region of interest" description="Disordered" evidence="10">
    <location>
        <begin position="201"/>
        <end position="277"/>
    </location>
</feature>
<organism evidence="13 14">
    <name type="scientific">Ridgeia piscesae</name>
    <name type="common">Tubeworm</name>
    <dbReference type="NCBI Taxonomy" id="27915"/>
    <lineage>
        <taxon>Eukaryota</taxon>
        <taxon>Metazoa</taxon>
        <taxon>Spiralia</taxon>
        <taxon>Lophotrochozoa</taxon>
        <taxon>Annelida</taxon>
        <taxon>Polychaeta</taxon>
        <taxon>Sedentaria</taxon>
        <taxon>Canalipalpata</taxon>
        <taxon>Sabellida</taxon>
        <taxon>Siboglinidae</taxon>
        <taxon>Ridgeia</taxon>
    </lineage>
</organism>
<accession>A0AAD9P3N3</accession>
<dbReference type="Pfam" id="PF00169">
    <property type="entry name" value="PH"/>
    <property type="match status" value="1"/>
</dbReference>
<evidence type="ECO:0000256" key="8">
    <source>
        <dbReference type="ARBA" id="ARBA00033282"/>
    </source>
</evidence>
<feature type="compositionally biased region" description="Low complexity" evidence="10">
    <location>
        <begin position="364"/>
        <end position="374"/>
    </location>
</feature>
<dbReference type="PRINTS" id="PR00628">
    <property type="entry name" value="INSULINRSI"/>
</dbReference>
<evidence type="ECO:0000259" key="11">
    <source>
        <dbReference type="PROSITE" id="PS50003"/>
    </source>
</evidence>
<dbReference type="EMBL" id="JAODUO010000168">
    <property type="protein sequence ID" value="KAK2187350.1"/>
    <property type="molecule type" value="Genomic_DNA"/>
</dbReference>
<feature type="compositionally biased region" description="Polar residues" evidence="10">
    <location>
        <begin position="619"/>
        <end position="634"/>
    </location>
</feature>
<dbReference type="GO" id="GO:0043548">
    <property type="term" value="F:phosphatidylinositol 3-kinase binding"/>
    <property type="evidence" value="ECO:0007669"/>
    <property type="project" value="TreeGrafter"/>
</dbReference>
<feature type="compositionally biased region" description="Polar residues" evidence="10">
    <location>
        <begin position="1069"/>
        <end position="1082"/>
    </location>
</feature>
<dbReference type="SMART" id="SM01244">
    <property type="entry name" value="IRS"/>
    <property type="match status" value="1"/>
</dbReference>
<dbReference type="GO" id="GO:0048477">
    <property type="term" value="P:oogenesis"/>
    <property type="evidence" value="ECO:0007669"/>
    <property type="project" value="UniProtKB-KW"/>
</dbReference>
<feature type="compositionally biased region" description="Polar residues" evidence="10">
    <location>
        <begin position="641"/>
        <end position="651"/>
    </location>
</feature>
<dbReference type="SMART" id="SM00310">
    <property type="entry name" value="PTBI"/>
    <property type="match status" value="1"/>
</dbReference>
<dbReference type="Gene3D" id="2.30.29.30">
    <property type="entry name" value="Pleckstrin-homology domain (PH domain)/Phosphotyrosine-binding domain (PTB)"/>
    <property type="match status" value="2"/>
</dbReference>
<protein>
    <recommendedName>
        <fullName evidence="2">Insulin receptor substrate 1</fullName>
    </recommendedName>
    <alternativeName>
        <fullName evidence="8">Protein chico</fullName>
    </alternativeName>
</protein>
<feature type="compositionally biased region" description="Low complexity" evidence="10">
    <location>
        <begin position="763"/>
        <end position="794"/>
    </location>
</feature>
<dbReference type="InterPro" id="IPR001849">
    <property type="entry name" value="PH_domain"/>
</dbReference>
<dbReference type="PROSITE" id="PS51064">
    <property type="entry name" value="IRS_PTB"/>
    <property type="match status" value="1"/>
</dbReference>
<feature type="compositionally biased region" description="Polar residues" evidence="10">
    <location>
        <begin position="852"/>
        <end position="861"/>
    </location>
</feature>
<dbReference type="PANTHER" id="PTHR10614:SF13">
    <property type="entry name" value="INSULIN RECEPTOR SUBSTRATE 1"/>
    <property type="match status" value="1"/>
</dbReference>
<dbReference type="GO" id="GO:0005886">
    <property type="term" value="C:plasma membrane"/>
    <property type="evidence" value="ECO:0007669"/>
    <property type="project" value="TreeGrafter"/>
</dbReference>
<dbReference type="CDD" id="cd01204">
    <property type="entry name" value="PTB_IRS"/>
    <property type="match status" value="1"/>
</dbReference>
<feature type="domain" description="IRS-type PTB" evidence="12">
    <location>
        <begin position="101"/>
        <end position="206"/>
    </location>
</feature>
<feature type="compositionally biased region" description="Polar residues" evidence="10">
    <location>
        <begin position="263"/>
        <end position="274"/>
    </location>
</feature>
<dbReference type="Proteomes" id="UP001209878">
    <property type="component" value="Unassembled WGS sequence"/>
</dbReference>
<proteinExistence type="predicted"/>
<evidence type="ECO:0000256" key="10">
    <source>
        <dbReference type="SAM" id="MobiDB-lite"/>
    </source>
</evidence>
<feature type="compositionally biased region" description="Pro residues" evidence="10">
    <location>
        <begin position="912"/>
        <end position="921"/>
    </location>
</feature>
<feature type="region of interest" description="Disordered" evidence="10">
    <location>
        <begin position="363"/>
        <end position="396"/>
    </location>
</feature>
<feature type="region of interest" description="Disordered" evidence="10">
    <location>
        <begin position="609"/>
        <end position="681"/>
    </location>
</feature>
<feature type="compositionally biased region" description="Basic and acidic residues" evidence="10">
    <location>
        <begin position="653"/>
        <end position="662"/>
    </location>
</feature>
<dbReference type="PANTHER" id="PTHR10614">
    <property type="entry name" value="INSULIN RECEPTOR SUBSTRATE"/>
    <property type="match status" value="1"/>
</dbReference>
<dbReference type="SUPFAM" id="SSF50729">
    <property type="entry name" value="PH domain-like"/>
    <property type="match status" value="2"/>
</dbReference>
<evidence type="ECO:0000256" key="3">
    <source>
        <dbReference type="ARBA" id="ARBA00022553"/>
    </source>
</evidence>
<feature type="region of interest" description="Disordered" evidence="10">
    <location>
        <begin position="910"/>
        <end position="1052"/>
    </location>
</feature>
<dbReference type="GO" id="GO:0005158">
    <property type="term" value="F:insulin receptor binding"/>
    <property type="evidence" value="ECO:0007669"/>
    <property type="project" value="InterPro"/>
</dbReference>
<sequence length="1330" mass="143918">MKKKLFILREATAENMAQLEYYDSEKKYNMGAAPKRAIQLKSCFSINAKSDKKNKYAIALFTKDDYFSIVCDSEKERSDWLGAMQELQAEEDDSDEPRPYFEHIWPVTVKPKGLGNGKVVSPTAYRLCLTNQTLSLIRPHEDKSHIVFQFSSIRRCGHSDCFFLMELGRSSVTGAGELWMQVEDTVIAQNMHEAILNQMKSANSSTEMSASSYRPRSRSSASDKKSSRPINMPSPRYNSATLPVTRSQTMSTADRSHSPLIRRQSQSPGRSSTLRARHSVISHSPVTHSEAVAREEPSQYFLMTLPMEKDFSSSSSHDIPDSGTPYIDMEPMMPLHHPSTPGGSTSGSQPVSTCGDGDEYIDMSPVSSQPASSSYLEMATSISSTSSGHDPDELNYIDMTPVSHALATVQERLTNDDGYLNMSPSNSYSPQLMGSGSNLRPDKAYSYLSEDVVSDEFPKRAYSVGSKPVAFRAKPLKQSYMEMHSGGSSGTGSRGSIEKVAQKCSSAPHLPDPCLDPRLRRQSHEVRSASTRGVARKEDTPELFMEFDFVRQPYDGITGACGDFRPRTSSGGPRELRLRASSFGHEMPLRQRLGSASTAKAMVRTTSIGKQDYHRHRTSTICQETLHPRTSSFSHGDMRPRSSSYGNTRQQKGSHDSSRHSSQESLRALGKKTSQESVNSSASIDYLEMSGSLSRSPSRALEATFKSANLGKFSEKNLRFSSDEYMAMEVAPAEAPPTRSIVHHQSLERPSKRRAKGRRTPTSMMKSSGSSSDSLSSQSRGSSSSDTTPKATPTGGKGSDGEYVDINYSKAIASRVSPEAVVSGRGKGRTNSSSQPPHSGVNRDDSYVAYSPGSTTRNSAAQRPLVLEKVASVVHDDIPRSASMAGKPIATTTHPGGKAVKHHYVNVEFPQTPSPTWPSPSPGAASGVHSKTIPDAPVESDLHSKSVPDPATALNSHSKCTPAPPVELNRHSVTPPEPQDMSLTHPKTVLQVPTSVPHRRAPPTKPIPVPPNMRKGSNKKKCDDASTTSDSPTCHDSDSSNSSNCGVKKSSSLSFTTPAPFSPCLSPVTPKSQEATQSSTRSPFDLDASVVTSDPFDIVRGSNTAPVTIPSDKTSVTPGSPVVMTTSATTTMPPPFNLTMPSMPRCQLTTTTTTSSGKALVKSESGSDITGRPTRNAKLTSRGSTGSLMSMSSTPAMDSESPLAVSCDTTRVPHRSSVSCLLTLDSGLSRKSLNSPQVCSASSEHNLLGSRHSSKGSICAADSQPPELHYATLDLSTPADNGDKSQSVKDFYLPPAIDDNEVPLAYAQIDFVKSEELKMAHKEKRLPFDL</sequence>
<evidence type="ECO:0000259" key="12">
    <source>
        <dbReference type="PROSITE" id="PS51064"/>
    </source>
</evidence>
<feature type="region of interest" description="Disordered" evidence="10">
    <location>
        <begin position="815"/>
        <end position="863"/>
    </location>
</feature>
<dbReference type="GO" id="GO:0005829">
    <property type="term" value="C:cytosol"/>
    <property type="evidence" value="ECO:0007669"/>
    <property type="project" value="TreeGrafter"/>
</dbReference>
<name>A0AAD9P3N3_RIDPI</name>
<dbReference type="InterPro" id="IPR039011">
    <property type="entry name" value="IRS"/>
</dbReference>
<dbReference type="Pfam" id="PF02174">
    <property type="entry name" value="IRS"/>
    <property type="match status" value="1"/>
</dbReference>
<evidence type="ECO:0000256" key="6">
    <source>
        <dbReference type="ARBA" id="ARBA00022782"/>
    </source>
</evidence>
<feature type="compositionally biased region" description="Low complexity" evidence="10">
    <location>
        <begin position="201"/>
        <end position="220"/>
    </location>
</feature>
<gene>
    <name evidence="13" type="ORF">NP493_168g00020</name>
</gene>
<evidence type="ECO:0000256" key="1">
    <source>
        <dbReference type="ARBA" id="ARBA00011440"/>
    </source>
</evidence>
<dbReference type="InterPro" id="IPR002404">
    <property type="entry name" value="IRS_PTB"/>
</dbReference>
<keyword evidence="3" id="KW-0597">Phosphoprotein</keyword>
<feature type="region of interest" description="Disordered" evidence="10">
    <location>
        <begin position="1065"/>
        <end position="1088"/>
    </location>
</feature>
<evidence type="ECO:0000256" key="9">
    <source>
        <dbReference type="ARBA" id="ARBA00046145"/>
    </source>
</evidence>
<feature type="region of interest" description="Disordered" evidence="10">
    <location>
        <begin position="733"/>
        <end position="803"/>
    </location>
</feature>
<feature type="region of interest" description="Disordered" evidence="10">
    <location>
        <begin position="1149"/>
        <end position="1208"/>
    </location>
</feature>
<dbReference type="GO" id="GO:0008286">
    <property type="term" value="P:insulin receptor signaling pathway"/>
    <property type="evidence" value="ECO:0007669"/>
    <property type="project" value="InterPro"/>
</dbReference>
<evidence type="ECO:0000256" key="4">
    <source>
        <dbReference type="ARBA" id="ARBA00022604"/>
    </source>
</evidence>
<comment type="subunit">
    <text evidence="1">Bindings to phosphatidylinositol 3-kinase and SHP2.</text>
</comment>
<comment type="function">
    <text evidence="9">Activates phosphatidylinositol 3-kinase when bound to the regulatory p85 subunit. May mediate the control of various cellular processes by insulin-like peptides. When phosphorylated by the insulin receptor binds specifically to various cellular proteins containing SH2 domains. Involved in control of cell proliferation, cell size, and body and organ growth throughout development. Also has a role in a signaling pathway controlling the physiological response required to endure periods of low nutrient conditions. Insulin/insulin-like growth factor (IGF) signaling pathway has a role in regulating aging and is necessary in the ovary for vitellogenic maturation.</text>
</comment>
<feature type="compositionally biased region" description="Low complexity" evidence="10">
    <location>
        <begin position="1179"/>
        <end position="1193"/>
    </location>
</feature>
<keyword evidence="6" id="KW-0221">Differentiation</keyword>